<keyword evidence="5" id="KW-1185">Reference proteome</keyword>
<gene>
    <name evidence="4" type="ORF">D1970_05860</name>
</gene>
<feature type="domain" description="HTH tetR-type" evidence="3">
    <location>
        <begin position="10"/>
        <end position="70"/>
    </location>
</feature>
<dbReference type="InterPro" id="IPR023772">
    <property type="entry name" value="DNA-bd_HTH_TetR-type_CS"/>
</dbReference>
<dbReference type="Pfam" id="PF00440">
    <property type="entry name" value="TetR_N"/>
    <property type="match status" value="1"/>
</dbReference>
<evidence type="ECO:0000313" key="4">
    <source>
        <dbReference type="EMBL" id="RID86780.1"/>
    </source>
</evidence>
<dbReference type="GO" id="GO:0000976">
    <property type="term" value="F:transcription cis-regulatory region binding"/>
    <property type="evidence" value="ECO:0007669"/>
    <property type="project" value="TreeGrafter"/>
</dbReference>
<dbReference type="GO" id="GO:0003700">
    <property type="term" value="F:DNA-binding transcription factor activity"/>
    <property type="evidence" value="ECO:0007669"/>
    <property type="project" value="TreeGrafter"/>
</dbReference>
<sequence length="208" mass="24175">MFEKFFSIDSEKQERIIGAAVKEFALKGYEKASTNVIVKEAGIAKGLLFHYFNNKKDLYLFLYDRFSDILIAEFYGKIDWEETDLLRKLRQVTLLKFELMKKHPALFDFLRVAYEEKAADIRPSLEERNQGMTAEAYGCLFEHIDPSLFKEGIDMMAAVNMTVWTMEGLGQTLQVKMKDVSVEEIDQAAVLKEMDVYLELLRFAMYKA</sequence>
<dbReference type="EMBL" id="QWVT01000011">
    <property type="protein sequence ID" value="RID86780.1"/>
    <property type="molecule type" value="Genomic_DNA"/>
</dbReference>
<evidence type="ECO:0000313" key="5">
    <source>
        <dbReference type="Proteomes" id="UP000265816"/>
    </source>
</evidence>
<dbReference type="AlphaFoldDB" id="A0A398BGM5"/>
<dbReference type="OrthoDB" id="9780939at2"/>
<feature type="DNA-binding region" description="H-T-H motif" evidence="2">
    <location>
        <begin position="33"/>
        <end position="52"/>
    </location>
</feature>
<dbReference type="InterPro" id="IPR036271">
    <property type="entry name" value="Tet_transcr_reg_TetR-rel_C_sf"/>
</dbReference>
<dbReference type="InterPro" id="IPR009057">
    <property type="entry name" value="Homeodomain-like_sf"/>
</dbReference>
<dbReference type="InterPro" id="IPR050109">
    <property type="entry name" value="HTH-type_TetR-like_transc_reg"/>
</dbReference>
<dbReference type="PROSITE" id="PS50977">
    <property type="entry name" value="HTH_TETR_2"/>
    <property type="match status" value="1"/>
</dbReference>
<dbReference type="PRINTS" id="PR00455">
    <property type="entry name" value="HTHTETR"/>
</dbReference>
<evidence type="ECO:0000256" key="2">
    <source>
        <dbReference type="PROSITE-ProRule" id="PRU00335"/>
    </source>
</evidence>
<protein>
    <submittedName>
        <fullName evidence="4">TetR/AcrR family transcriptional regulator</fullName>
    </submittedName>
</protein>
<accession>A0A398BGM5</accession>
<dbReference type="PANTHER" id="PTHR30055">
    <property type="entry name" value="HTH-TYPE TRANSCRIPTIONAL REGULATOR RUTR"/>
    <property type="match status" value="1"/>
</dbReference>
<dbReference type="Gene3D" id="1.10.357.10">
    <property type="entry name" value="Tetracycline Repressor, domain 2"/>
    <property type="match status" value="1"/>
</dbReference>
<dbReference type="SUPFAM" id="SSF46689">
    <property type="entry name" value="Homeodomain-like"/>
    <property type="match status" value="1"/>
</dbReference>
<reference evidence="4 5" key="1">
    <citation type="submission" date="2018-08" db="EMBL/GenBank/DDBJ databases">
        <title>Bacillus jemisoniae sp. nov., Bacillus chryseoplanitiae sp. nov., Bacillus resnikiae sp. nov., and Bacillus frankliniae sp. nov., isolated from Viking spacecraft and associated surfaces.</title>
        <authorList>
            <person name="Seuylemezian A."/>
            <person name="Vaishampayan P."/>
        </authorList>
    </citation>
    <scope>NUCLEOTIDE SEQUENCE [LARGE SCALE GENOMIC DNA]</scope>
    <source>
        <strain evidence="4 5">JJ-247</strain>
    </source>
</reference>
<evidence type="ECO:0000259" key="3">
    <source>
        <dbReference type="PROSITE" id="PS50977"/>
    </source>
</evidence>
<name>A0A398BGM5_9BACI</name>
<dbReference type="InterPro" id="IPR001647">
    <property type="entry name" value="HTH_TetR"/>
</dbReference>
<comment type="caution">
    <text evidence="4">The sequence shown here is derived from an EMBL/GenBank/DDBJ whole genome shotgun (WGS) entry which is preliminary data.</text>
</comment>
<keyword evidence="1 2" id="KW-0238">DNA-binding</keyword>
<proteinExistence type="predicted"/>
<dbReference type="PROSITE" id="PS01081">
    <property type="entry name" value="HTH_TETR_1"/>
    <property type="match status" value="1"/>
</dbReference>
<dbReference type="Gene3D" id="1.10.10.60">
    <property type="entry name" value="Homeodomain-like"/>
    <property type="match status" value="1"/>
</dbReference>
<dbReference type="Proteomes" id="UP000265816">
    <property type="component" value="Unassembled WGS sequence"/>
</dbReference>
<evidence type="ECO:0000256" key="1">
    <source>
        <dbReference type="ARBA" id="ARBA00023125"/>
    </source>
</evidence>
<dbReference type="PANTHER" id="PTHR30055:SF226">
    <property type="entry name" value="HTH-TYPE TRANSCRIPTIONAL REGULATOR PKSA"/>
    <property type="match status" value="1"/>
</dbReference>
<dbReference type="SUPFAM" id="SSF48498">
    <property type="entry name" value="Tetracyclin repressor-like, C-terminal domain"/>
    <property type="match status" value="1"/>
</dbReference>
<dbReference type="RefSeq" id="WP_119111960.1">
    <property type="nucleotide sequence ID" value="NZ_CBCSEO010000006.1"/>
</dbReference>
<organism evidence="4 5">
    <name type="scientific">Mesobacillus zeae</name>
    <dbReference type="NCBI Taxonomy" id="1917180"/>
    <lineage>
        <taxon>Bacteria</taxon>
        <taxon>Bacillati</taxon>
        <taxon>Bacillota</taxon>
        <taxon>Bacilli</taxon>
        <taxon>Bacillales</taxon>
        <taxon>Bacillaceae</taxon>
        <taxon>Mesobacillus</taxon>
    </lineage>
</organism>